<feature type="compositionally biased region" description="Low complexity" evidence="1">
    <location>
        <begin position="1020"/>
        <end position="1035"/>
    </location>
</feature>
<keyword evidence="4" id="KW-1185">Reference proteome</keyword>
<sequence>MEDNAMRELVSMRRKALTGSDDGRRPWGLALSGGGIRSATFCLGLMKSLASNRQLLRFDLLSTVSGGGYVGSMFGRLCTHASDADGVRAVEGAFAELDKLRFGWWLRSNGRYLIPGGMRDTLFAVALYLRNLLGTHIELAIAATLVGMVLAAINLGAWELMAVLVDLDNADLPPVAPVRWATQLPTLWLLLLIPWLCSIVVADCYWAVRDKSTSASMLRQVLLWVVLGAGAWWVGPILEDRFGGPLWLAPAFLVFATCWVLALSWVLVQRGRGRPPNILRNQLTDALASVLYAALIVVLLGMLDWAAWWLAAHTRELRASYGGVLLVVAGAMRALLPMFFSGKREAPGLGKSLLMTLASVFGLIVAFCLAAWWIGVLYAAVLLPVFTPTGLDFSRGWIWLGTIGVIIVSYALVTGRNFGFLNASSLHMFYKARIVRGYLGAANASRLGADPLDALSGLSPPRVPVGQVDEHDDIAISQYAPHRVGGPVHLVNVCINQTHDPKQQLFNRDRKSLPLTVGPQGWMQVAGSQWTQAMPKGALTLGAWAAISGAAFAPGLGRLTRRGLAALSVFAGLRLGYWWDSKEAGLTQLGAARRVSTLLMKSRFILLECFGAFPGSGSPFWYLSDGGHFENTGAYALLREEAELIVVADCGADPDYRFHDVENLVRRARIDLNADIDFLKPCPTTANWDRLGLFGSLNDLASSTSQACLALARINYASGQRGHLLLVKPNVSSDLAVDLVNFKAANPNFPQQPTTDQFFDEAQWECYFRLGAAIGERVDAEVLDRVARDTSGLFDLDDGRPTSVPAAETNGEGAARVSGAVASMSRLQARVIQTGAVTASLGIGTAATIGVALWQSIDAVRTEEQKQDAAENAAFKDLSERWARLRAGSSSNEATSLLAAELLRTGDLLCRQGRQNFMANFRLSVRIVDDAKSACASQSPNSRTPACQRLLDRGNGIDCLQPASEPACKPRYWARDYSGRTPPQENCSGLGSSSTSFVTALMARADESFRIRFREPPAQTVDASATRAASSAAPAPAEPLPSPPVVAAAAEGEAPAAGAAGADGATPSSDVGAGAGAGTGAGAGAAAGAVATPPASDVAAAPAAPAAPAEPARSVPPPSPNVCAGNLVYVKVYGQESREQARDFRAPWRALGATVPRTEDVLESSRIAGRSAPSGQRQPTILYHYETQAECAKAMARAAPPPTGKWVVRPLPSTQTAAYGTIDVWLPRPTPSASTRTPGY</sequence>
<dbReference type="Proteomes" id="UP001174908">
    <property type="component" value="Unassembled WGS sequence"/>
</dbReference>
<dbReference type="EMBL" id="JASZYV010000003">
    <property type="protein sequence ID" value="MDM0046230.1"/>
    <property type="molecule type" value="Genomic_DNA"/>
</dbReference>
<dbReference type="InterPro" id="IPR016035">
    <property type="entry name" value="Acyl_Trfase/lysoPLipase"/>
</dbReference>
<evidence type="ECO:0000313" key="4">
    <source>
        <dbReference type="Proteomes" id="UP001174908"/>
    </source>
</evidence>
<dbReference type="SUPFAM" id="SSF52151">
    <property type="entry name" value="FabD/lysophospholipase-like"/>
    <property type="match status" value="2"/>
</dbReference>
<feature type="transmembrane region" description="Helical" evidence="2">
    <location>
        <begin position="218"/>
        <end position="235"/>
    </location>
</feature>
<protein>
    <recommendedName>
        <fullName evidence="5">PNPLA domain-containing protein</fullName>
    </recommendedName>
</protein>
<evidence type="ECO:0008006" key="5">
    <source>
        <dbReference type="Google" id="ProtNLM"/>
    </source>
</evidence>
<evidence type="ECO:0000256" key="2">
    <source>
        <dbReference type="SAM" id="Phobius"/>
    </source>
</evidence>
<keyword evidence="2" id="KW-1133">Transmembrane helix</keyword>
<accession>A0ABT7NE57</accession>
<evidence type="ECO:0000313" key="3">
    <source>
        <dbReference type="EMBL" id="MDM0046230.1"/>
    </source>
</evidence>
<feature type="transmembrane region" description="Helical" evidence="2">
    <location>
        <begin position="396"/>
        <end position="413"/>
    </location>
</feature>
<feature type="transmembrane region" description="Helical" evidence="2">
    <location>
        <begin position="185"/>
        <end position="206"/>
    </location>
</feature>
<comment type="caution">
    <text evidence="3">The sequence shown here is derived from an EMBL/GenBank/DDBJ whole genome shotgun (WGS) entry which is preliminary data.</text>
</comment>
<reference evidence="3" key="1">
    <citation type="submission" date="2023-06" db="EMBL/GenBank/DDBJ databases">
        <authorList>
            <person name="Jiang Y."/>
            <person name="Liu Q."/>
        </authorList>
    </citation>
    <scope>NUCLEOTIDE SEQUENCE</scope>
    <source>
        <strain evidence="3">CGMCC 1.12089</strain>
    </source>
</reference>
<keyword evidence="2" id="KW-0472">Membrane</keyword>
<dbReference type="PANTHER" id="PTHR10728">
    <property type="entry name" value="CYTOSOLIC PHOSPHOLIPASE A2"/>
    <property type="match status" value="1"/>
</dbReference>
<feature type="region of interest" description="Disordered" evidence="1">
    <location>
        <begin position="1015"/>
        <end position="1044"/>
    </location>
</feature>
<dbReference type="PANTHER" id="PTHR10728:SF40">
    <property type="entry name" value="PATATIN FAMILY PROTEIN"/>
    <property type="match status" value="1"/>
</dbReference>
<feature type="transmembrane region" description="Helical" evidence="2">
    <location>
        <begin position="247"/>
        <end position="268"/>
    </location>
</feature>
<proteinExistence type="predicted"/>
<keyword evidence="2" id="KW-0812">Transmembrane</keyword>
<name>A0ABT7NE57_9BURK</name>
<feature type="transmembrane region" description="Helical" evidence="2">
    <location>
        <begin position="352"/>
        <end position="376"/>
    </location>
</feature>
<feature type="transmembrane region" description="Helical" evidence="2">
    <location>
        <begin position="320"/>
        <end position="340"/>
    </location>
</feature>
<evidence type="ECO:0000256" key="1">
    <source>
        <dbReference type="SAM" id="MobiDB-lite"/>
    </source>
</evidence>
<organism evidence="3 4">
    <name type="scientific">Variovorax dokdonensis</name>
    <dbReference type="NCBI Taxonomy" id="344883"/>
    <lineage>
        <taxon>Bacteria</taxon>
        <taxon>Pseudomonadati</taxon>
        <taxon>Pseudomonadota</taxon>
        <taxon>Betaproteobacteria</taxon>
        <taxon>Burkholderiales</taxon>
        <taxon>Comamonadaceae</taxon>
        <taxon>Variovorax</taxon>
    </lineage>
</organism>
<feature type="transmembrane region" description="Helical" evidence="2">
    <location>
        <begin position="289"/>
        <end position="308"/>
    </location>
</feature>
<dbReference type="Gene3D" id="3.40.1090.10">
    <property type="entry name" value="Cytosolic phospholipase A2 catalytic domain"/>
    <property type="match status" value="1"/>
</dbReference>
<feature type="transmembrane region" description="Helical" evidence="2">
    <location>
        <begin position="139"/>
        <end position="165"/>
    </location>
</feature>
<gene>
    <name evidence="3" type="ORF">QTH91_17190</name>
</gene>
<dbReference type="RefSeq" id="WP_286661315.1">
    <property type="nucleotide sequence ID" value="NZ_JASZYV010000003.1"/>
</dbReference>